<evidence type="ECO:0000313" key="3">
    <source>
        <dbReference type="EMBL" id="MDT0541840.1"/>
    </source>
</evidence>
<dbReference type="EC" id="2.3.1.-" evidence="3"/>
<comment type="similarity">
    <text evidence="1">Belongs to the transferase hexapeptide repeat family.</text>
</comment>
<reference evidence="3" key="1">
    <citation type="submission" date="2024-05" db="EMBL/GenBank/DDBJ databases">
        <title>30 novel species of actinomycetes from the DSMZ collection.</title>
        <authorList>
            <person name="Nouioui I."/>
        </authorList>
    </citation>
    <scope>NUCLEOTIDE SEQUENCE</scope>
    <source>
        <strain evidence="3">DSM 41529</strain>
    </source>
</reference>
<evidence type="ECO:0000256" key="1">
    <source>
        <dbReference type="ARBA" id="ARBA00007274"/>
    </source>
</evidence>
<sequence length="551" mass="59652">MGAEPGRYDYCPWEFWSAATEEERAEQLDHQRRLTERLASGDGEAELAERVFVSPWAGVFTDRLRMGERSYIGAHAVVTGEVSLGRDCTLNPFSTARGRLRLGDGVRVGAHTSLLGFNHSFAPDRPVHRQPLTSAGIVIGDDVWIGSHVVVVDGVTIGDHCVIGAGAVVTKDLPPWSVAAGNPARRLRDRRDTPAAPVPRSPGALDVRLERFADRAREQARDVLARCRDGDGWTDRPGAARTVRAVCDAVEVSDLLLGAPPPGSDGAELAERLRSLQDPDTGLVPEYGAGPPSLADDTAMYHILSVGYALDLLGSGFAHPVRAVQDLAPAELVDHLDGLPWRTEAWRSGHWVDGVGTAILRDLDGFELRAPAAEALFGWLLTRADPGHGLWGAPGGTDRWRQPVNGFYRVTRGTFAQFGLGLPYPERTVDTVLAHSRDPAFFGPDRGDACDVLDVIHPLWLCARQTGHRIAEGRDWARGQLDRLLGRWQDGAGFSFALEPGGRAPHVPGLQGTEMWLAVAWLLADHLGVAGALGYRPRGVHRPEPARHGLG</sequence>
<dbReference type="Pfam" id="PF00132">
    <property type="entry name" value="Hexapep"/>
    <property type="match status" value="1"/>
</dbReference>
<protein>
    <submittedName>
        <fullName evidence="3">Acyltransferase</fullName>
        <ecNumber evidence="3">2.3.1.-</ecNumber>
    </submittedName>
</protein>
<gene>
    <name evidence="3" type="ORF">RND15_03785</name>
</gene>
<dbReference type="RefSeq" id="WP_311722128.1">
    <property type="nucleotide sequence ID" value="NZ_JAVRFD010000001.1"/>
</dbReference>
<dbReference type="CDD" id="cd04647">
    <property type="entry name" value="LbH_MAT_like"/>
    <property type="match status" value="1"/>
</dbReference>
<dbReference type="PANTHER" id="PTHR23416:SF23">
    <property type="entry name" value="ACETYLTRANSFERASE C18B11.09C-RELATED"/>
    <property type="match status" value="1"/>
</dbReference>
<organism evidence="3 4">
    <name type="scientific">Streptomyces lonegramiae</name>
    <dbReference type="NCBI Taxonomy" id="3075524"/>
    <lineage>
        <taxon>Bacteria</taxon>
        <taxon>Bacillati</taxon>
        <taxon>Actinomycetota</taxon>
        <taxon>Actinomycetes</taxon>
        <taxon>Kitasatosporales</taxon>
        <taxon>Streptomycetaceae</taxon>
        <taxon>Streptomyces</taxon>
    </lineage>
</organism>
<dbReference type="GO" id="GO:0016746">
    <property type="term" value="F:acyltransferase activity"/>
    <property type="evidence" value="ECO:0007669"/>
    <property type="project" value="UniProtKB-KW"/>
</dbReference>
<dbReference type="Proteomes" id="UP001180754">
    <property type="component" value="Unassembled WGS sequence"/>
</dbReference>
<evidence type="ECO:0000256" key="2">
    <source>
        <dbReference type="ARBA" id="ARBA00022679"/>
    </source>
</evidence>
<dbReference type="SUPFAM" id="SSF51161">
    <property type="entry name" value="Trimeric LpxA-like enzymes"/>
    <property type="match status" value="1"/>
</dbReference>
<proteinExistence type="inferred from homology"/>
<dbReference type="Gene3D" id="2.160.10.10">
    <property type="entry name" value="Hexapeptide repeat proteins"/>
    <property type="match status" value="1"/>
</dbReference>
<dbReference type="EMBL" id="JAVRFD010000001">
    <property type="protein sequence ID" value="MDT0541840.1"/>
    <property type="molecule type" value="Genomic_DNA"/>
</dbReference>
<dbReference type="PANTHER" id="PTHR23416">
    <property type="entry name" value="SIALIC ACID SYNTHASE-RELATED"/>
    <property type="match status" value="1"/>
</dbReference>
<comment type="caution">
    <text evidence="3">The sequence shown here is derived from an EMBL/GenBank/DDBJ whole genome shotgun (WGS) entry which is preliminary data.</text>
</comment>
<dbReference type="InterPro" id="IPR011004">
    <property type="entry name" value="Trimer_LpxA-like_sf"/>
</dbReference>
<keyword evidence="3" id="KW-0012">Acyltransferase</keyword>
<keyword evidence="4" id="KW-1185">Reference proteome</keyword>
<dbReference type="InterPro" id="IPR051159">
    <property type="entry name" value="Hexapeptide_acetyltransf"/>
</dbReference>
<dbReference type="InterPro" id="IPR001451">
    <property type="entry name" value="Hexapep"/>
</dbReference>
<name>A0ABU2X9N3_9ACTN</name>
<accession>A0ABU2X9N3</accession>
<evidence type="ECO:0000313" key="4">
    <source>
        <dbReference type="Proteomes" id="UP001180754"/>
    </source>
</evidence>
<keyword evidence="2 3" id="KW-0808">Transferase</keyword>